<evidence type="ECO:0000313" key="2">
    <source>
        <dbReference type="EMBL" id="MPM84604.1"/>
    </source>
</evidence>
<sequence length="221" mass="24327">MARRNPSESHLFFNPHDICPERLLRDSGFTLARSGCPSFVHVNGPEVNIVPREPSFVLRHGGVSGFRPDDERPLVWEVIVQRNLNGHPCSIHPDCPPEPSPKMVHLGWHAELTFTVCLRPKVLAVQGHNDLTLGERCRSSRIFQAALHAVANDGFPGYGNASGDQPGNGEHKQDEHAAAHPSIKAVVRPNPTHRTFPRAKSLRMHATMPFPKPSAAPLTPS</sequence>
<dbReference type="EMBL" id="VSSQ01033107">
    <property type="protein sequence ID" value="MPM84604.1"/>
    <property type="molecule type" value="Genomic_DNA"/>
</dbReference>
<name>A0A645D5L0_9ZZZZ</name>
<organism evidence="2">
    <name type="scientific">bioreactor metagenome</name>
    <dbReference type="NCBI Taxonomy" id="1076179"/>
    <lineage>
        <taxon>unclassified sequences</taxon>
        <taxon>metagenomes</taxon>
        <taxon>ecological metagenomes</taxon>
    </lineage>
</organism>
<accession>A0A645D5L0</accession>
<protein>
    <submittedName>
        <fullName evidence="2">Uncharacterized protein</fullName>
    </submittedName>
</protein>
<proteinExistence type="predicted"/>
<evidence type="ECO:0000256" key="1">
    <source>
        <dbReference type="SAM" id="MobiDB-lite"/>
    </source>
</evidence>
<feature type="compositionally biased region" description="Pro residues" evidence="1">
    <location>
        <begin position="210"/>
        <end position="221"/>
    </location>
</feature>
<feature type="region of interest" description="Disordered" evidence="1">
    <location>
        <begin position="154"/>
        <end position="221"/>
    </location>
</feature>
<dbReference type="AlphaFoldDB" id="A0A645D5L0"/>
<reference evidence="2" key="1">
    <citation type="submission" date="2019-08" db="EMBL/GenBank/DDBJ databases">
        <authorList>
            <person name="Kucharzyk K."/>
            <person name="Murdoch R.W."/>
            <person name="Higgins S."/>
            <person name="Loffler F."/>
        </authorList>
    </citation>
    <scope>NUCLEOTIDE SEQUENCE</scope>
</reference>
<feature type="compositionally biased region" description="Basic and acidic residues" evidence="1">
    <location>
        <begin position="169"/>
        <end position="178"/>
    </location>
</feature>
<gene>
    <name evidence="2" type="ORF">SDC9_131677</name>
</gene>
<comment type="caution">
    <text evidence="2">The sequence shown here is derived from an EMBL/GenBank/DDBJ whole genome shotgun (WGS) entry which is preliminary data.</text>
</comment>